<dbReference type="Pfam" id="PF10551">
    <property type="entry name" value="MULE"/>
    <property type="match status" value="1"/>
</dbReference>
<dbReference type="PANTHER" id="PTHR31973">
    <property type="entry name" value="POLYPROTEIN, PUTATIVE-RELATED"/>
    <property type="match status" value="1"/>
</dbReference>
<dbReference type="GO" id="GO:0008270">
    <property type="term" value="F:zinc ion binding"/>
    <property type="evidence" value="ECO:0007669"/>
    <property type="project" value="UniProtKB-KW"/>
</dbReference>
<evidence type="ECO:0000313" key="7">
    <source>
        <dbReference type="EMBL" id="KAL0403309.1"/>
    </source>
</evidence>
<evidence type="ECO:0000256" key="3">
    <source>
        <dbReference type="ARBA" id="ARBA00022833"/>
    </source>
</evidence>
<keyword evidence="1" id="KW-0479">Metal-binding</keyword>
<dbReference type="Pfam" id="PF04434">
    <property type="entry name" value="SWIM"/>
    <property type="match status" value="1"/>
</dbReference>
<dbReference type="InterPro" id="IPR018289">
    <property type="entry name" value="MULE_transposase_dom"/>
</dbReference>
<dbReference type="AlphaFoldDB" id="A0AAW2TFU2"/>
<name>A0AAW2TFU2_SESRA</name>
<keyword evidence="2 4" id="KW-0863">Zinc-finger</keyword>
<proteinExistence type="predicted"/>
<dbReference type="SMART" id="SM00575">
    <property type="entry name" value="ZnF_PMZ"/>
    <property type="match status" value="1"/>
</dbReference>
<feature type="region of interest" description="Disordered" evidence="5">
    <location>
        <begin position="743"/>
        <end position="776"/>
    </location>
</feature>
<keyword evidence="3" id="KW-0862">Zinc</keyword>
<evidence type="ECO:0000259" key="6">
    <source>
        <dbReference type="PROSITE" id="PS50966"/>
    </source>
</evidence>
<evidence type="ECO:0000256" key="4">
    <source>
        <dbReference type="PROSITE-ProRule" id="PRU00325"/>
    </source>
</evidence>
<dbReference type="PANTHER" id="PTHR31973:SF195">
    <property type="entry name" value="MUDR FAMILY TRANSPOSASE"/>
    <property type="match status" value="1"/>
</dbReference>
<comment type="caution">
    <text evidence="7">The sequence shown here is derived from an EMBL/GenBank/DDBJ whole genome shotgun (WGS) entry which is preliminary data.</text>
</comment>
<dbReference type="InterPro" id="IPR007527">
    <property type="entry name" value="Znf_SWIM"/>
</dbReference>
<dbReference type="InterPro" id="IPR006564">
    <property type="entry name" value="Znf_PMZ"/>
</dbReference>
<evidence type="ECO:0000256" key="1">
    <source>
        <dbReference type="ARBA" id="ARBA00022723"/>
    </source>
</evidence>
<sequence>MLVQIKDDDTLSFFLDETAGFRFLEVYVETQQIQPEATPQNYQQGGYMENPEMSQQWGEYMSLLANEGLPSSCNPDFGTGTSNPDFGAGTSNVDFGAGTSNYGADDYYPSMVAVTSGLQNIAIYHSEPSQSQIHVSENFTPHQDAAVDPILDTFGNLSDASSEPDEVDYPIPPEDGPNDVDINIMAENFAQGMSSSPEPVQTNRTTPQSFYRSMPFFDQTFPEIPADSIDVPTMKYAKFYNKNEGKLDVGMLFKNKVELIEAVKDHSIRHARREYYVTESSKTKWKVVCLHSTPGQVKQNPSYGIKHVIQTVKDHTGYDIPYQKAWYSLKMAREIVYGTWESSVQKLPKYMGALKKYNPGTIVEWEHKAFQPSTGAHVIGYVFWAFAPCIEGFQFCRNVISVDGTHLYTKYRHKMLIAAAMDGNQQVLPLAFAIVDDESTSSWKWFLTLLSRHVIRGRRGVCLISDRHPGIIKAVREGSDFVSPHGAHRYCLRHVCSNFNTHYKNVILKDLCWRAGSEYQIRKFNRIMEEIKSQNVAAFEFLDKINKEKWTASHDGGWRTGILTTNMSECINGVLKGARRLPLTAIVEITLARTVNYFVTRERRSHAMVANGQLWTDFAYKMFNQWHQKSIDHTVTKYNHRQQSASVVTKRQSGFGLNTHVVKITNRECSCGKWTQFGIPCSHAQKVCAAYNINAASMVKNYYDVQAYKNTYSKAFQPLYPEDYWDAPEFRLVHDTTIRISTRPGRNQTSRIHNEMDWRQTRERQQAQQRENSSRQ</sequence>
<feature type="domain" description="SWIM-type" evidence="6">
    <location>
        <begin position="660"/>
        <end position="692"/>
    </location>
</feature>
<dbReference type="PROSITE" id="PS50966">
    <property type="entry name" value="ZF_SWIM"/>
    <property type="match status" value="1"/>
</dbReference>
<accession>A0AAW2TFU2</accession>
<feature type="compositionally biased region" description="Basic and acidic residues" evidence="5">
    <location>
        <begin position="752"/>
        <end position="765"/>
    </location>
</feature>
<protein>
    <recommendedName>
        <fullName evidence="6">SWIM-type domain-containing protein</fullName>
    </recommendedName>
</protein>
<feature type="compositionally biased region" description="Low complexity" evidence="5">
    <location>
        <begin position="766"/>
        <end position="776"/>
    </location>
</feature>
<reference evidence="7" key="2">
    <citation type="journal article" date="2024" name="Plant">
        <title>Genomic evolution and insights into agronomic trait innovations of Sesamum species.</title>
        <authorList>
            <person name="Miao H."/>
            <person name="Wang L."/>
            <person name="Qu L."/>
            <person name="Liu H."/>
            <person name="Sun Y."/>
            <person name="Le M."/>
            <person name="Wang Q."/>
            <person name="Wei S."/>
            <person name="Zheng Y."/>
            <person name="Lin W."/>
            <person name="Duan Y."/>
            <person name="Cao H."/>
            <person name="Xiong S."/>
            <person name="Wang X."/>
            <person name="Wei L."/>
            <person name="Li C."/>
            <person name="Ma Q."/>
            <person name="Ju M."/>
            <person name="Zhao R."/>
            <person name="Li G."/>
            <person name="Mu C."/>
            <person name="Tian Q."/>
            <person name="Mei H."/>
            <person name="Zhang T."/>
            <person name="Gao T."/>
            <person name="Zhang H."/>
        </authorList>
    </citation>
    <scope>NUCLEOTIDE SEQUENCE</scope>
    <source>
        <strain evidence="7">G02</strain>
    </source>
</reference>
<gene>
    <name evidence="7" type="ORF">Sradi_1971700</name>
</gene>
<evidence type="ECO:0000256" key="5">
    <source>
        <dbReference type="SAM" id="MobiDB-lite"/>
    </source>
</evidence>
<organism evidence="7">
    <name type="scientific">Sesamum radiatum</name>
    <name type="common">Black benniseed</name>
    <dbReference type="NCBI Taxonomy" id="300843"/>
    <lineage>
        <taxon>Eukaryota</taxon>
        <taxon>Viridiplantae</taxon>
        <taxon>Streptophyta</taxon>
        <taxon>Embryophyta</taxon>
        <taxon>Tracheophyta</taxon>
        <taxon>Spermatophyta</taxon>
        <taxon>Magnoliopsida</taxon>
        <taxon>eudicotyledons</taxon>
        <taxon>Gunneridae</taxon>
        <taxon>Pentapetalae</taxon>
        <taxon>asterids</taxon>
        <taxon>lamiids</taxon>
        <taxon>Lamiales</taxon>
        <taxon>Pedaliaceae</taxon>
        <taxon>Sesamum</taxon>
    </lineage>
</organism>
<dbReference type="EMBL" id="JACGWJ010000008">
    <property type="protein sequence ID" value="KAL0403309.1"/>
    <property type="molecule type" value="Genomic_DNA"/>
</dbReference>
<evidence type="ECO:0000256" key="2">
    <source>
        <dbReference type="ARBA" id="ARBA00022771"/>
    </source>
</evidence>
<reference evidence="7" key="1">
    <citation type="submission" date="2020-06" db="EMBL/GenBank/DDBJ databases">
        <authorList>
            <person name="Li T."/>
            <person name="Hu X."/>
            <person name="Zhang T."/>
            <person name="Song X."/>
            <person name="Zhang H."/>
            <person name="Dai N."/>
            <person name="Sheng W."/>
            <person name="Hou X."/>
            <person name="Wei L."/>
        </authorList>
    </citation>
    <scope>NUCLEOTIDE SEQUENCE</scope>
    <source>
        <strain evidence="7">G02</strain>
        <tissue evidence="7">Leaf</tissue>
    </source>
</reference>